<evidence type="ECO:0000313" key="3">
    <source>
        <dbReference type="Proteomes" id="UP000662618"/>
    </source>
</evidence>
<evidence type="ECO:0000259" key="1">
    <source>
        <dbReference type="Pfam" id="PF00144"/>
    </source>
</evidence>
<dbReference type="InterPro" id="IPR001466">
    <property type="entry name" value="Beta-lactam-related"/>
</dbReference>
<dbReference type="AlphaFoldDB" id="A0A9N8MHP1"/>
<dbReference type="EMBL" id="CAJIMS010000001">
    <property type="protein sequence ID" value="CAD7811689.1"/>
    <property type="molecule type" value="Genomic_DNA"/>
</dbReference>
<sequence>MKRIILITVVFFALSSCKNGSKTGITETEKQKDSLTAEINQFNNKGVFNGFAVSIVNDKGTLYQQGFGFADIKNKKKYTDSTIQNIASISKTFVGLALLKAQELGKLKLDDPINKYLPFKVVNPNFPKNEITIRHLANHTSSIIDNEFYLTKNYFLKENQDLNGRNLVFDETQVFNPKDSVVSMEIFLSNLLTEKGKWNTNEVYAKNKPGDIYEYSNIGTTLAAFVIEKATGETFDKFTKKHILKPLKMNASGWHFEDIEFANYSKLYENPKTVLPFYGMVSYPDGNFITSINDLSLYLTELIKGYNGNGTILSKESFKEYFRPQLEAKNFLDRNDKNPFSESFNIGVFIGFGYTGYIGHTGGDPGVGSMLFFDPKNNIGRILIINTSFSDKIGNDTFYGIWDKLEKYQTKLMN</sequence>
<feature type="domain" description="Beta-lactamase-related" evidence="1">
    <location>
        <begin position="38"/>
        <end position="401"/>
    </location>
</feature>
<dbReference type="PANTHER" id="PTHR46825">
    <property type="entry name" value="D-ALANYL-D-ALANINE-CARBOXYPEPTIDASE/ENDOPEPTIDASE AMPH"/>
    <property type="match status" value="1"/>
</dbReference>
<dbReference type="InterPro" id="IPR050491">
    <property type="entry name" value="AmpC-like"/>
</dbReference>
<evidence type="ECO:0000313" key="2">
    <source>
        <dbReference type="EMBL" id="CAD7811689.1"/>
    </source>
</evidence>
<organism evidence="2 3">
    <name type="scientific">Chryseobacterium aquaeductus</name>
    <dbReference type="NCBI Taxonomy" id="2675056"/>
    <lineage>
        <taxon>Bacteria</taxon>
        <taxon>Pseudomonadati</taxon>
        <taxon>Bacteroidota</taxon>
        <taxon>Flavobacteriia</taxon>
        <taxon>Flavobacteriales</taxon>
        <taxon>Weeksellaceae</taxon>
        <taxon>Chryseobacterium group</taxon>
        <taxon>Chryseobacterium</taxon>
    </lineage>
</organism>
<reference evidence="2" key="1">
    <citation type="submission" date="2020-12" db="EMBL/GenBank/DDBJ databases">
        <authorList>
            <person name="Rodrigo-Torres L."/>
            <person name="Arahal R. D."/>
            <person name="Lucena T."/>
        </authorList>
    </citation>
    <scope>NUCLEOTIDE SEQUENCE</scope>
    <source>
        <strain evidence="2">CECT 9390</strain>
    </source>
</reference>
<dbReference type="Proteomes" id="UP000662618">
    <property type="component" value="Unassembled WGS sequence"/>
</dbReference>
<gene>
    <name evidence="2" type="primary">pbpE_3</name>
    <name evidence="2" type="ORF">CHRY9390_02399</name>
</gene>
<dbReference type="Gene3D" id="3.40.710.10">
    <property type="entry name" value="DD-peptidase/beta-lactamase superfamily"/>
    <property type="match status" value="1"/>
</dbReference>
<dbReference type="PROSITE" id="PS51257">
    <property type="entry name" value="PROKAR_LIPOPROTEIN"/>
    <property type="match status" value="1"/>
</dbReference>
<dbReference type="SUPFAM" id="SSF56601">
    <property type="entry name" value="beta-lactamase/transpeptidase-like"/>
    <property type="match status" value="1"/>
</dbReference>
<protein>
    <submittedName>
        <fullName evidence="2">Penicillin-binding protein 4</fullName>
    </submittedName>
</protein>
<dbReference type="PANTHER" id="PTHR46825:SF9">
    <property type="entry name" value="BETA-LACTAMASE-RELATED DOMAIN-CONTAINING PROTEIN"/>
    <property type="match status" value="1"/>
</dbReference>
<dbReference type="RefSeq" id="WP_162088670.1">
    <property type="nucleotide sequence ID" value="NZ_CAJIMS010000001.1"/>
</dbReference>
<dbReference type="InterPro" id="IPR012338">
    <property type="entry name" value="Beta-lactam/transpept-like"/>
</dbReference>
<name>A0A9N8MHP1_9FLAO</name>
<dbReference type="Pfam" id="PF00144">
    <property type="entry name" value="Beta-lactamase"/>
    <property type="match status" value="1"/>
</dbReference>
<comment type="caution">
    <text evidence="2">The sequence shown here is derived from an EMBL/GenBank/DDBJ whole genome shotgun (WGS) entry which is preliminary data.</text>
</comment>
<proteinExistence type="predicted"/>
<accession>A0A9N8MHP1</accession>
<keyword evidence="3" id="KW-1185">Reference proteome</keyword>